<reference evidence="9 10" key="1">
    <citation type="submission" date="2024-01" db="EMBL/GenBank/DDBJ databases">
        <authorList>
            <person name="Alioto T."/>
            <person name="Alioto T."/>
            <person name="Gomez Garrido J."/>
        </authorList>
    </citation>
    <scope>NUCLEOTIDE SEQUENCE [LARGE SCALE GENOMIC DNA]</scope>
</reference>
<dbReference type="GO" id="GO:0051205">
    <property type="term" value="P:protein insertion into membrane"/>
    <property type="evidence" value="ECO:0007669"/>
    <property type="project" value="TreeGrafter"/>
</dbReference>
<evidence type="ECO:0000259" key="8">
    <source>
        <dbReference type="SMART" id="SM01328"/>
    </source>
</evidence>
<dbReference type="Pfam" id="PF13695">
    <property type="entry name" value="Zn_ribbon_3CxxC"/>
    <property type="match status" value="1"/>
</dbReference>
<protein>
    <submittedName>
        <fullName evidence="9">Receptor-transporting protein 3-like</fullName>
    </submittedName>
</protein>
<dbReference type="GO" id="GO:0016020">
    <property type="term" value="C:membrane"/>
    <property type="evidence" value="ECO:0007669"/>
    <property type="project" value="UniProtKB-SubCell"/>
</dbReference>
<comment type="caution">
    <text evidence="9">The sequence shown here is derived from an EMBL/GenBank/DDBJ whole genome shotgun (WGS) entry which is preliminary data.</text>
</comment>
<keyword evidence="4" id="KW-0863">Zinc-finger</keyword>
<proteinExistence type="predicted"/>
<evidence type="ECO:0000313" key="10">
    <source>
        <dbReference type="Proteomes" id="UP001314229"/>
    </source>
</evidence>
<feature type="domain" description="3CxxC-type" evidence="8">
    <location>
        <begin position="46"/>
        <end position="154"/>
    </location>
</feature>
<keyword evidence="7" id="KW-0472">Membrane</keyword>
<dbReference type="GO" id="GO:0006612">
    <property type="term" value="P:protein targeting to membrane"/>
    <property type="evidence" value="ECO:0007669"/>
    <property type="project" value="TreeGrafter"/>
</dbReference>
<evidence type="ECO:0000313" key="9">
    <source>
        <dbReference type="EMBL" id="CAK6958172.1"/>
    </source>
</evidence>
<evidence type="ECO:0000256" key="1">
    <source>
        <dbReference type="ARBA" id="ARBA00004167"/>
    </source>
</evidence>
<evidence type="ECO:0000256" key="4">
    <source>
        <dbReference type="ARBA" id="ARBA00022771"/>
    </source>
</evidence>
<gene>
    <name evidence="9" type="ORF">FSCOSCO3_A013039</name>
</gene>
<dbReference type="GO" id="GO:0008270">
    <property type="term" value="F:zinc ion binding"/>
    <property type="evidence" value="ECO:0007669"/>
    <property type="project" value="UniProtKB-KW"/>
</dbReference>
<comment type="subcellular location">
    <subcellularLocation>
        <location evidence="1">Membrane</location>
        <topology evidence="1">Single-pass membrane protein</topology>
    </subcellularLocation>
</comment>
<dbReference type="AlphaFoldDB" id="A0AAV1NHZ4"/>
<keyword evidence="6" id="KW-1133">Transmembrane helix</keyword>
<dbReference type="SMART" id="SM01328">
    <property type="entry name" value="zf-3CxxC"/>
    <property type="match status" value="1"/>
</dbReference>
<organism evidence="9 10">
    <name type="scientific">Scomber scombrus</name>
    <name type="common">Atlantic mackerel</name>
    <name type="synonym">Scomber vernalis</name>
    <dbReference type="NCBI Taxonomy" id="13677"/>
    <lineage>
        <taxon>Eukaryota</taxon>
        <taxon>Metazoa</taxon>
        <taxon>Chordata</taxon>
        <taxon>Craniata</taxon>
        <taxon>Vertebrata</taxon>
        <taxon>Euteleostomi</taxon>
        <taxon>Actinopterygii</taxon>
        <taxon>Neopterygii</taxon>
        <taxon>Teleostei</taxon>
        <taxon>Neoteleostei</taxon>
        <taxon>Acanthomorphata</taxon>
        <taxon>Pelagiaria</taxon>
        <taxon>Scombriformes</taxon>
        <taxon>Scombridae</taxon>
        <taxon>Scomber</taxon>
    </lineage>
</organism>
<keyword evidence="3" id="KW-0479">Metal-binding</keyword>
<accession>A0AAV1NHZ4</accession>
<evidence type="ECO:0000256" key="6">
    <source>
        <dbReference type="ARBA" id="ARBA00022989"/>
    </source>
</evidence>
<keyword evidence="2" id="KW-0812">Transmembrane</keyword>
<dbReference type="PANTHER" id="PTHR14402">
    <property type="entry name" value="RECEPTOR TRANSPORTING PROTEIN"/>
    <property type="match status" value="1"/>
</dbReference>
<dbReference type="Proteomes" id="UP001314229">
    <property type="component" value="Unassembled WGS sequence"/>
</dbReference>
<keyword evidence="10" id="KW-1185">Reference proteome</keyword>
<keyword evidence="5" id="KW-0862">Zinc</keyword>
<evidence type="ECO:0000256" key="7">
    <source>
        <dbReference type="ARBA" id="ARBA00023136"/>
    </source>
</evidence>
<evidence type="ECO:0000256" key="3">
    <source>
        <dbReference type="ARBA" id="ARBA00022723"/>
    </source>
</evidence>
<evidence type="ECO:0000256" key="5">
    <source>
        <dbReference type="ARBA" id="ARBA00022833"/>
    </source>
</evidence>
<dbReference type="GO" id="GO:0031849">
    <property type="term" value="F:olfactory receptor binding"/>
    <property type="evidence" value="ECO:0007669"/>
    <property type="project" value="TreeGrafter"/>
</dbReference>
<dbReference type="InterPro" id="IPR026096">
    <property type="entry name" value="R-trans_p"/>
</dbReference>
<dbReference type="InterPro" id="IPR027377">
    <property type="entry name" value="ZAR1/RTP1-5-like_Znf-3CxxC"/>
</dbReference>
<evidence type="ECO:0000256" key="2">
    <source>
        <dbReference type="ARBA" id="ARBA00022692"/>
    </source>
</evidence>
<sequence length="159" mass="18589">MAQQEWTRIFQIKTNDLNPGDSWRIEFDENIEPNRPNLGWEQYIRNTSARFKCTKCGRSWASNRVMVVFHMRLMDGQGVVKARRFRQNCKKCIAAPMEEPEIDSDNINILLEKLVEKIRIKCYHEDLGTSSRPFRSFDVNSPHEPAHCEACIRGICTNN</sequence>
<keyword evidence="9" id="KW-0675">Receptor</keyword>
<dbReference type="PANTHER" id="PTHR14402:SF8">
    <property type="entry name" value="RECEPTOR-TRANSPORTING PROTEIN 4"/>
    <property type="match status" value="1"/>
</dbReference>
<name>A0AAV1NHZ4_SCOSC</name>
<dbReference type="EMBL" id="CAWUFR010000032">
    <property type="protein sequence ID" value="CAK6958172.1"/>
    <property type="molecule type" value="Genomic_DNA"/>
</dbReference>